<dbReference type="InParanoid" id="W7XF28"/>
<dbReference type="AlphaFoldDB" id="W7XF28"/>
<dbReference type="GeneID" id="24437278"/>
<proteinExistence type="predicted"/>
<name>W7XF28_TETTS</name>
<dbReference type="EMBL" id="GG662767">
    <property type="protein sequence ID" value="EWS75388.1"/>
    <property type="molecule type" value="Genomic_DNA"/>
</dbReference>
<keyword evidence="2" id="KW-1185">Reference proteome</keyword>
<dbReference type="RefSeq" id="XP_012652062.1">
    <property type="nucleotide sequence ID" value="XM_012796608.1"/>
</dbReference>
<gene>
    <name evidence="1" type="ORF">TTHERM_000099989</name>
</gene>
<sequence>MYQRHKVHYVQLQQIRKTKQINITSNIEPCTESNLDKLFEMLEESKPKVINWQKKSYI</sequence>
<reference evidence="2" key="1">
    <citation type="journal article" date="2006" name="PLoS Biol.">
        <title>Macronuclear genome sequence of the ciliate Tetrahymena thermophila, a model eukaryote.</title>
        <authorList>
            <person name="Eisen J.A."/>
            <person name="Coyne R.S."/>
            <person name="Wu M."/>
            <person name="Wu D."/>
            <person name="Thiagarajan M."/>
            <person name="Wortman J.R."/>
            <person name="Badger J.H."/>
            <person name="Ren Q."/>
            <person name="Amedeo P."/>
            <person name="Jones K.M."/>
            <person name="Tallon L.J."/>
            <person name="Delcher A.L."/>
            <person name="Salzberg S.L."/>
            <person name="Silva J.C."/>
            <person name="Haas B.J."/>
            <person name="Majoros W.H."/>
            <person name="Farzad M."/>
            <person name="Carlton J.M."/>
            <person name="Smith R.K. Jr."/>
            <person name="Garg J."/>
            <person name="Pearlman R.E."/>
            <person name="Karrer K.M."/>
            <person name="Sun L."/>
            <person name="Manning G."/>
            <person name="Elde N.C."/>
            <person name="Turkewitz A.P."/>
            <person name="Asai D.J."/>
            <person name="Wilkes D.E."/>
            <person name="Wang Y."/>
            <person name="Cai H."/>
            <person name="Collins K."/>
            <person name="Stewart B.A."/>
            <person name="Lee S.R."/>
            <person name="Wilamowska K."/>
            <person name="Weinberg Z."/>
            <person name="Ruzzo W.L."/>
            <person name="Wloga D."/>
            <person name="Gaertig J."/>
            <person name="Frankel J."/>
            <person name="Tsao C.-C."/>
            <person name="Gorovsky M.A."/>
            <person name="Keeling P.J."/>
            <person name="Waller R.F."/>
            <person name="Patron N.J."/>
            <person name="Cherry J.M."/>
            <person name="Stover N.A."/>
            <person name="Krieger C.J."/>
            <person name="del Toro C."/>
            <person name="Ryder H.F."/>
            <person name="Williamson S.C."/>
            <person name="Barbeau R.A."/>
            <person name="Hamilton E.P."/>
            <person name="Orias E."/>
        </authorList>
    </citation>
    <scope>NUCLEOTIDE SEQUENCE [LARGE SCALE GENOMIC DNA]</scope>
    <source>
        <strain evidence="2">SB210</strain>
    </source>
</reference>
<evidence type="ECO:0000313" key="1">
    <source>
        <dbReference type="EMBL" id="EWS75388.1"/>
    </source>
</evidence>
<protein>
    <submittedName>
        <fullName evidence="1">Uncharacterized protein</fullName>
    </submittedName>
</protein>
<dbReference type="KEGG" id="tet:TTHERM_000099989"/>
<accession>W7XF28</accession>
<evidence type="ECO:0000313" key="2">
    <source>
        <dbReference type="Proteomes" id="UP000009168"/>
    </source>
</evidence>
<dbReference type="Proteomes" id="UP000009168">
    <property type="component" value="Unassembled WGS sequence"/>
</dbReference>
<organism evidence="1 2">
    <name type="scientific">Tetrahymena thermophila (strain SB210)</name>
    <dbReference type="NCBI Taxonomy" id="312017"/>
    <lineage>
        <taxon>Eukaryota</taxon>
        <taxon>Sar</taxon>
        <taxon>Alveolata</taxon>
        <taxon>Ciliophora</taxon>
        <taxon>Intramacronucleata</taxon>
        <taxon>Oligohymenophorea</taxon>
        <taxon>Hymenostomatida</taxon>
        <taxon>Tetrahymenina</taxon>
        <taxon>Tetrahymenidae</taxon>
        <taxon>Tetrahymena</taxon>
    </lineage>
</organism>